<gene>
    <name evidence="2" type="primary">orf84</name>
    <name evidence="1" type="synonym">ORF82</name>
</gene>
<sequence length="85" mass="9244">MTTLQNELAVVQDAALDLAAEAQSFLDSGDPAAFPGLESRLTQLLYQTDAVRFGSDQTGLNNLKANVKNCINIFIDLITIKHYTS</sequence>
<reference evidence="2" key="1">
    <citation type="submission" date="2018-03" db="EMBL/GenBank/DDBJ databases">
        <title>Whole genome comparison of nucleopolyhedroviruses isolated from saturniine wild silkworms in Asian countries.</title>
        <authorList>
            <person name="Sasaki K."/>
            <person name="Kajiura Z."/>
            <person name="Ponnuvel K.M."/>
            <person name="Kobayashi J."/>
        </authorList>
    </citation>
    <scope>NUCLEOTIDE SEQUENCE</scope>
    <source>
        <strain evidence="2">Manipur</strain>
    </source>
</reference>
<protein>
    <submittedName>
        <fullName evidence="2">Uncharacterized protein</fullName>
    </submittedName>
</protein>
<evidence type="ECO:0000313" key="2">
    <source>
        <dbReference type="EMBL" id="BBD50842.1"/>
    </source>
</evidence>
<dbReference type="EMBL" id="LC375539">
    <property type="protein sequence ID" value="BBD50842.1"/>
    <property type="molecule type" value="Genomic_DNA"/>
</dbReference>
<reference evidence="1" key="2">
    <citation type="submission" date="2018-08" db="EMBL/GenBank/DDBJ databases">
        <title>Genetic characterization of an alphabaculovirus causing tiger band disease in the oak tasar silkworm, Antheraea proylei.</title>
        <authorList>
            <person name="Tourangbam S."/>
            <person name="Malcolm F.J."/>
            <person name="Luikham R."/>
            <person name="Kshetrimayum M."/>
            <person name="Yumnam R."/>
            <person name="Rajkumari L."/>
        </authorList>
    </citation>
    <scope>NUCLEOTIDE SEQUENCE</scope>
    <source>
        <strain evidence="1">TkhulenIBD</strain>
    </source>
</reference>
<dbReference type="EMBL" id="MH797002">
    <property type="protein sequence ID" value="AYW35427.1"/>
    <property type="molecule type" value="Genomic_DNA"/>
</dbReference>
<evidence type="ECO:0000313" key="1">
    <source>
        <dbReference type="EMBL" id="AYW35427.1"/>
    </source>
</evidence>
<organism evidence="2">
    <name type="scientific">Antheraea proylei nucleopolyhedrovirus</name>
    <dbReference type="NCBI Taxonomy" id="2126611"/>
    <lineage>
        <taxon>Viruses</taxon>
        <taxon>Viruses incertae sedis</taxon>
        <taxon>Naldaviricetes</taxon>
        <taxon>Lefavirales</taxon>
        <taxon>Baculoviridae</taxon>
        <taxon>Alphabaculovirus</taxon>
        <taxon>Alphabaculovirus anpernyi</taxon>
    </lineage>
</organism>
<accession>A0A2Z6C5Z5</accession>
<name>A0A2Z6C5Z5_NPVAP</name>
<proteinExistence type="predicted"/>